<feature type="binding site" evidence="10">
    <location>
        <position position="27"/>
    </location>
    <ligand>
        <name>Mg(2+)</name>
        <dbReference type="ChEBI" id="CHEBI:18420"/>
        <label>2</label>
    </ligand>
</feature>
<proteinExistence type="inferred from homology"/>
<feature type="binding site" evidence="10">
    <location>
        <position position="27"/>
    </location>
    <ligand>
        <name>Mg(2+)</name>
        <dbReference type="ChEBI" id="CHEBI:18420"/>
        <label>1</label>
    </ligand>
</feature>
<keyword evidence="5 10" id="KW-0540">Nuclease</keyword>
<dbReference type="GO" id="GO:0000287">
    <property type="term" value="F:magnesium ion binding"/>
    <property type="evidence" value="ECO:0007669"/>
    <property type="project" value="UniProtKB-UniRule"/>
</dbReference>
<keyword evidence="13" id="KW-1185">Reference proteome</keyword>
<comment type="function">
    <text evidence="10">Endonuclease that specifically degrades the RNA of RNA-DNA hybrids.</text>
</comment>
<evidence type="ECO:0000313" key="12">
    <source>
        <dbReference type="EMBL" id="GEK46018.1"/>
    </source>
</evidence>
<evidence type="ECO:0000256" key="7">
    <source>
        <dbReference type="ARBA" id="ARBA00022759"/>
    </source>
</evidence>
<dbReference type="InterPro" id="IPR012337">
    <property type="entry name" value="RNaseH-like_sf"/>
</dbReference>
<organism evidence="12 13">
    <name type="scientific">Bisbaumannia pacifica</name>
    <dbReference type="NCBI Taxonomy" id="77098"/>
    <lineage>
        <taxon>Bacteria</taxon>
        <taxon>Pseudomonadati</taxon>
        <taxon>Pseudomonadota</taxon>
        <taxon>Gammaproteobacteria</taxon>
        <taxon>Oceanospirillales</taxon>
        <taxon>Halomonadaceae</taxon>
        <taxon>Bisbaumannia</taxon>
    </lineage>
</organism>
<dbReference type="GO" id="GO:0004523">
    <property type="term" value="F:RNA-DNA hybrid ribonuclease activity"/>
    <property type="evidence" value="ECO:0007669"/>
    <property type="project" value="UniProtKB-UniRule"/>
</dbReference>
<evidence type="ECO:0000259" key="11">
    <source>
        <dbReference type="PROSITE" id="PS50879"/>
    </source>
</evidence>
<comment type="cofactor">
    <cofactor evidence="10">
        <name>Mg(2+)</name>
        <dbReference type="ChEBI" id="CHEBI:18420"/>
    </cofactor>
    <text evidence="10">Binds 1 Mg(2+) ion per subunit. May bind a second metal ion at a regulatory site, or after substrate binding.</text>
</comment>
<dbReference type="InterPro" id="IPR002156">
    <property type="entry name" value="RNaseH_domain"/>
</dbReference>
<dbReference type="NCBIfam" id="NF001236">
    <property type="entry name" value="PRK00203.1"/>
    <property type="match status" value="1"/>
</dbReference>
<comment type="subcellular location">
    <subcellularLocation>
        <location evidence="10">Cytoplasm</location>
    </subcellularLocation>
</comment>
<reference evidence="12 13" key="1">
    <citation type="submission" date="2019-07" db="EMBL/GenBank/DDBJ databases">
        <title>Whole genome shotgun sequence of Halomonas pacifica NBRC 102220.</title>
        <authorList>
            <person name="Hosoyama A."/>
            <person name="Uohara A."/>
            <person name="Ohji S."/>
            <person name="Ichikawa N."/>
        </authorList>
    </citation>
    <scope>NUCLEOTIDE SEQUENCE [LARGE SCALE GENOMIC DNA]</scope>
    <source>
        <strain evidence="12 13">NBRC 102220</strain>
    </source>
</reference>
<comment type="caution">
    <text evidence="12">The sequence shown here is derived from an EMBL/GenBank/DDBJ whole genome shotgun (WGS) entry which is preliminary data.</text>
</comment>
<comment type="subunit">
    <text evidence="3 10">Monomer.</text>
</comment>
<dbReference type="SUPFAM" id="SSF53098">
    <property type="entry name" value="Ribonuclease H-like"/>
    <property type="match status" value="1"/>
</dbReference>
<evidence type="ECO:0000256" key="9">
    <source>
        <dbReference type="ARBA" id="ARBA00022842"/>
    </source>
</evidence>
<evidence type="ECO:0000256" key="1">
    <source>
        <dbReference type="ARBA" id="ARBA00000077"/>
    </source>
</evidence>
<dbReference type="InterPro" id="IPR050092">
    <property type="entry name" value="RNase_H"/>
</dbReference>
<protein>
    <recommendedName>
        <fullName evidence="4 10">Ribonuclease H</fullName>
        <shortName evidence="10">RNase H</shortName>
        <ecNumber evidence="4 10">3.1.26.4</ecNumber>
    </recommendedName>
</protein>
<evidence type="ECO:0000256" key="3">
    <source>
        <dbReference type="ARBA" id="ARBA00011245"/>
    </source>
</evidence>
<comment type="catalytic activity">
    <reaction evidence="1 10">
        <text>Endonucleolytic cleavage to 5'-phosphomonoester.</text>
        <dbReference type="EC" id="3.1.26.4"/>
    </reaction>
</comment>
<dbReference type="Proteomes" id="UP000321275">
    <property type="component" value="Unassembled WGS sequence"/>
</dbReference>
<evidence type="ECO:0000256" key="4">
    <source>
        <dbReference type="ARBA" id="ARBA00012180"/>
    </source>
</evidence>
<dbReference type="Pfam" id="PF00075">
    <property type="entry name" value="RNase_H"/>
    <property type="match status" value="1"/>
</dbReference>
<evidence type="ECO:0000256" key="8">
    <source>
        <dbReference type="ARBA" id="ARBA00022801"/>
    </source>
</evidence>
<name>A0A510X3N0_9GAMM</name>
<keyword evidence="6 10" id="KW-0479">Metal-binding</keyword>
<evidence type="ECO:0000256" key="10">
    <source>
        <dbReference type="HAMAP-Rule" id="MF_00042"/>
    </source>
</evidence>
<evidence type="ECO:0000256" key="2">
    <source>
        <dbReference type="ARBA" id="ARBA00005300"/>
    </source>
</evidence>
<dbReference type="GO" id="GO:0043137">
    <property type="term" value="P:DNA replication, removal of RNA primer"/>
    <property type="evidence" value="ECO:0007669"/>
    <property type="project" value="TreeGrafter"/>
</dbReference>
<accession>A0A510X3N0</accession>
<evidence type="ECO:0000256" key="5">
    <source>
        <dbReference type="ARBA" id="ARBA00022722"/>
    </source>
</evidence>
<dbReference type="InterPro" id="IPR022892">
    <property type="entry name" value="RNaseHI"/>
</dbReference>
<dbReference type="GO" id="GO:0003676">
    <property type="term" value="F:nucleic acid binding"/>
    <property type="evidence" value="ECO:0007669"/>
    <property type="project" value="InterPro"/>
</dbReference>
<dbReference type="AlphaFoldDB" id="A0A510X3N0"/>
<feature type="binding site" evidence="10">
    <location>
        <position position="157"/>
    </location>
    <ligand>
        <name>Mg(2+)</name>
        <dbReference type="ChEBI" id="CHEBI:18420"/>
        <label>2</label>
    </ligand>
</feature>
<dbReference type="EC" id="3.1.26.4" evidence="4 10"/>
<keyword evidence="10" id="KW-0963">Cytoplasm</keyword>
<evidence type="ECO:0000313" key="13">
    <source>
        <dbReference type="Proteomes" id="UP000321275"/>
    </source>
</evidence>
<dbReference type="Gene3D" id="3.30.420.10">
    <property type="entry name" value="Ribonuclease H-like superfamily/Ribonuclease H"/>
    <property type="match status" value="1"/>
</dbReference>
<dbReference type="CDD" id="cd09278">
    <property type="entry name" value="RNase_HI_prokaryote_like"/>
    <property type="match status" value="1"/>
</dbReference>
<feature type="binding site" evidence="10">
    <location>
        <position position="93"/>
    </location>
    <ligand>
        <name>Mg(2+)</name>
        <dbReference type="ChEBI" id="CHEBI:18420"/>
        <label>1</label>
    </ligand>
</feature>
<sequence length="173" mass="18534">MTMKQQSPAPAPQATSDLRRTIHIFTDGACSNNGRANASGGWAAILVNTEGERLKISGKLTGDEITNNRAELTAVIEGLSALKRPADVILATDSKYVADGATTWLASWKHKGWKTAAGKPVKNVDLWQRLDALLEIHAVAFEWVKGHSGHPENELADSLACAACDGKVAREYG</sequence>
<keyword evidence="8 10" id="KW-0378">Hydrolase</keyword>
<comment type="similarity">
    <text evidence="2 10">Belongs to the RNase H family.</text>
</comment>
<dbReference type="PANTHER" id="PTHR10642">
    <property type="entry name" value="RIBONUCLEASE H1"/>
    <property type="match status" value="1"/>
</dbReference>
<dbReference type="HAMAP" id="MF_00042">
    <property type="entry name" value="RNase_H"/>
    <property type="match status" value="1"/>
</dbReference>
<feature type="binding site" evidence="10">
    <location>
        <position position="71"/>
    </location>
    <ligand>
        <name>Mg(2+)</name>
        <dbReference type="ChEBI" id="CHEBI:18420"/>
        <label>1</label>
    </ligand>
</feature>
<feature type="domain" description="RNase H type-1" evidence="11">
    <location>
        <begin position="18"/>
        <end position="165"/>
    </location>
</feature>
<dbReference type="InterPro" id="IPR036397">
    <property type="entry name" value="RNaseH_sf"/>
</dbReference>
<evidence type="ECO:0000256" key="6">
    <source>
        <dbReference type="ARBA" id="ARBA00022723"/>
    </source>
</evidence>
<keyword evidence="7 10" id="KW-0255">Endonuclease</keyword>
<dbReference type="GO" id="GO:0005737">
    <property type="term" value="C:cytoplasm"/>
    <property type="evidence" value="ECO:0007669"/>
    <property type="project" value="UniProtKB-SubCell"/>
</dbReference>
<dbReference type="PROSITE" id="PS50879">
    <property type="entry name" value="RNASE_H_1"/>
    <property type="match status" value="1"/>
</dbReference>
<dbReference type="EMBL" id="BJUK01000003">
    <property type="protein sequence ID" value="GEK46018.1"/>
    <property type="molecule type" value="Genomic_DNA"/>
</dbReference>
<keyword evidence="9 10" id="KW-0460">Magnesium</keyword>
<dbReference type="PANTHER" id="PTHR10642:SF26">
    <property type="entry name" value="RIBONUCLEASE H1"/>
    <property type="match status" value="1"/>
</dbReference>
<gene>
    <name evidence="10 12" type="primary">rnhA</name>
    <name evidence="12" type="ORF">HPA02_03010</name>
</gene>